<reference evidence="5" key="1">
    <citation type="journal article" date="2019" name="Nat. Commun.">
        <title>Genome-wide association mapping of date palm fruit traits.</title>
        <authorList>
            <person name="Hazzouri K.M."/>
            <person name="Gros-Balthazard M."/>
            <person name="Flowers J.M."/>
            <person name="Copetti D."/>
            <person name="Lemansour A."/>
            <person name="Lebrun M."/>
            <person name="Masmoudi K."/>
            <person name="Ferrand S."/>
            <person name="Dhar M.I."/>
            <person name="Fresquez Z.A."/>
            <person name="Rosas U."/>
            <person name="Zhang J."/>
            <person name="Talag J."/>
            <person name="Lee S."/>
            <person name="Kudrna D."/>
            <person name="Powell R.F."/>
            <person name="Leitch I.J."/>
            <person name="Krueger R.R."/>
            <person name="Wing R.A."/>
            <person name="Amiri K.M.A."/>
            <person name="Purugganan M.D."/>
        </authorList>
    </citation>
    <scope>NUCLEOTIDE SEQUENCE [LARGE SCALE GENOMIC DNA]</scope>
    <source>
        <strain evidence="5">cv. Khalas</strain>
    </source>
</reference>
<dbReference type="SUPFAM" id="SSF50985">
    <property type="entry name" value="RCC1/BLIP-II"/>
    <property type="match status" value="1"/>
</dbReference>
<keyword evidence="4" id="KW-1133">Transmembrane helix</keyword>
<dbReference type="PRINTS" id="PR00633">
    <property type="entry name" value="RCCNDNSATION"/>
</dbReference>
<dbReference type="AlphaFoldDB" id="A0A8B9A2Y9"/>
<protein>
    <submittedName>
        <fullName evidence="6">Probable E3 ubiquitin-protein ligase HERC4 isoform X1</fullName>
    </submittedName>
</protein>
<dbReference type="Proteomes" id="UP000228380">
    <property type="component" value="Chromosome 3"/>
</dbReference>
<accession>A0A8B9A2Y9</accession>
<dbReference type="PROSITE" id="PS50012">
    <property type="entry name" value="RCC1_3"/>
    <property type="match status" value="2"/>
</dbReference>
<dbReference type="PANTHER" id="PTHR22870">
    <property type="entry name" value="REGULATOR OF CHROMOSOME CONDENSATION"/>
    <property type="match status" value="1"/>
</dbReference>
<evidence type="ECO:0000256" key="1">
    <source>
        <dbReference type="ARBA" id="ARBA00022737"/>
    </source>
</evidence>
<keyword evidence="4" id="KW-0812">Transmembrane</keyword>
<feature type="compositionally biased region" description="Polar residues" evidence="3">
    <location>
        <begin position="170"/>
        <end position="189"/>
    </location>
</feature>
<keyword evidence="1" id="KW-0677">Repeat</keyword>
<feature type="compositionally biased region" description="Basic and acidic residues" evidence="3">
    <location>
        <begin position="512"/>
        <end position="531"/>
    </location>
</feature>
<evidence type="ECO:0000313" key="5">
    <source>
        <dbReference type="Proteomes" id="UP000228380"/>
    </source>
</evidence>
<evidence type="ECO:0000256" key="2">
    <source>
        <dbReference type="PROSITE-ProRule" id="PRU00235"/>
    </source>
</evidence>
<evidence type="ECO:0000313" key="6">
    <source>
        <dbReference type="RefSeq" id="XP_038980990.1"/>
    </source>
</evidence>
<dbReference type="OrthoDB" id="5370059at2759"/>
<feature type="transmembrane region" description="Helical" evidence="4">
    <location>
        <begin position="403"/>
        <end position="427"/>
    </location>
</feature>
<dbReference type="Gene3D" id="2.130.10.30">
    <property type="entry name" value="Regulator of chromosome condensation 1/beta-lactamase-inhibitor protein II"/>
    <property type="match status" value="2"/>
</dbReference>
<dbReference type="RefSeq" id="XP_038980990.1">
    <property type="nucleotide sequence ID" value="XM_039125062.1"/>
</dbReference>
<evidence type="ECO:0000256" key="3">
    <source>
        <dbReference type="SAM" id="MobiDB-lite"/>
    </source>
</evidence>
<dbReference type="KEGG" id="pda:103704135"/>
<dbReference type="Pfam" id="PF13540">
    <property type="entry name" value="RCC1_2"/>
    <property type="match status" value="2"/>
</dbReference>
<keyword evidence="4" id="KW-0472">Membrane</keyword>
<reference evidence="6" key="2">
    <citation type="submission" date="2025-08" db="UniProtKB">
        <authorList>
            <consortium name="RefSeq"/>
        </authorList>
    </citation>
    <scope>IDENTIFICATION</scope>
    <source>
        <tissue evidence="6">Young leaves</tissue>
    </source>
</reference>
<evidence type="ECO:0000256" key="4">
    <source>
        <dbReference type="SAM" id="Phobius"/>
    </source>
</evidence>
<name>A0A8B9A2Y9_PHODC</name>
<feature type="repeat" description="RCC1" evidence="2">
    <location>
        <begin position="83"/>
        <end position="135"/>
    </location>
</feature>
<proteinExistence type="predicted"/>
<organism evidence="5 6">
    <name type="scientific">Phoenix dactylifera</name>
    <name type="common">Date palm</name>
    <dbReference type="NCBI Taxonomy" id="42345"/>
    <lineage>
        <taxon>Eukaryota</taxon>
        <taxon>Viridiplantae</taxon>
        <taxon>Streptophyta</taxon>
        <taxon>Embryophyta</taxon>
        <taxon>Tracheophyta</taxon>
        <taxon>Spermatophyta</taxon>
        <taxon>Magnoliopsida</taxon>
        <taxon>Liliopsida</taxon>
        <taxon>Arecaceae</taxon>
        <taxon>Coryphoideae</taxon>
        <taxon>Phoeniceae</taxon>
        <taxon>Phoenix</taxon>
    </lineage>
</organism>
<gene>
    <name evidence="6" type="primary">LOC103704135</name>
</gene>
<keyword evidence="5" id="KW-1185">Reference proteome</keyword>
<feature type="region of interest" description="Disordered" evidence="3">
    <location>
        <begin position="157"/>
        <end position="226"/>
    </location>
</feature>
<feature type="repeat" description="RCC1" evidence="2">
    <location>
        <begin position="256"/>
        <end position="335"/>
    </location>
</feature>
<dbReference type="InterPro" id="IPR009091">
    <property type="entry name" value="RCC1/BLIP-II"/>
</dbReference>
<dbReference type="GeneID" id="103704135"/>
<dbReference type="InterPro" id="IPR051210">
    <property type="entry name" value="Ub_ligase/GEF_domain"/>
</dbReference>
<dbReference type="PROSITE" id="PS00626">
    <property type="entry name" value="RCC1_2"/>
    <property type="match status" value="2"/>
</dbReference>
<dbReference type="PANTHER" id="PTHR22870:SF382">
    <property type="entry name" value="REGULATOR OF CHROMOSOME CONDENSATION (RCC1) FAMILY PROTEIN"/>
    <property type="match status" value="1"/>
</dbReference>
<feature type="region of interest" description="Disordered" evidence="3">
    <location>
        <begin position="1"/>
        <end position="26"/>
    </location>
</feature>
<dbReference type="InterPro" id="IPR000408">
    <property type="entry name" value="Reg_chr_condens"/>
</dbReference>
<sequence>MEKMNGGGEGGEEMEEDGKEEKGKGREREKLVLMWGYLPGVSPHRSPLLCPVAVRMPESAAGDGWKDVCGGGCGFAMAISGSGRLLTWGSTDDMGQSYLTSGKHEKSPEAFSLPTEAAIVEAAAGWAHCIAVTAYGEVYTWGWKECVPTVGIIGDQSLGGTSEKDERHSTSLNDQGSPRSQMSRTSRGTVSGPESSGGEESTKRRRISSAKLGHENPTSGDEALSAPPCLLTLNTGVRIATVAAGGRHTLALSDVGQVWGWGYGGEGQLGLGSRNRTVFSPHPIPCIEPAAYGKDQSPAATKGNKNSEGQAYKVTGSCIKAIACGGRHSVVVTDTGALLTFGWGLYGQVIIHRSWLVAIGRWRRRSGGGVGGGGEATADAVMRLGNGGRRSGGRSRRRTEVRIFSFFFFFFFVACKARATLFFFFFFELQVRVIGSGFSGATRSDTRSSACATHVRCFFFSFSFFFFFFFRNGSELVWRANGSETYPFSWPSSTSDGFVGDAPDFVAVAARRDGDRSGDSGVRSDGRRPATDTHGAVTSSEGRTRLAGDQHKELGHSGAFVGLRRSPAMN</sequence>
<feature type="transmembrane region" description="Helical" evidence="4">
    <location>
        <begin position="447"/>
        <end position="470"/>
    </location>
</feature>
<feature type="region of interest" description="Disordered" evidence="3">
    <location>
        <begin position="512"/>
        <end position="549"/>
    </location>
</feature>